<dbReference type="InterPro" id="IPR013149">
    <property type="entry name" value="ADH-like_C"/>
</dbReference>
<sequence length="346" mass="37164">MALPRTYKAFRHTAGSMPKTLDAVTEELPSSLKPSEVLIRIHAVSLNYRDVAMMHGTYPVSVSERCIPASDCAAEVVGIGSEVHDFQIGDRVAPIFDLNNIDGTEEETSVLGGDVNGVLREYAVFDRNVLFHLPKHLSWEEAACITCAGVTAWNALEMPRSKGTALLQGTGGVSMFGLLICLAAGIRPIITSSSGQKLELAKASGGPGAVDTINYRDQPKWEEEARRLTNGRGVDVVVENVGPSTISQSLSSLARRGTVSLVGFLGGFDVDRFPDTVLPTLTKSATIRGISVGSKADHQALCDFLADKQVGLKPVLDNVTFSFEDSQAAFDHLWNAKHMGKVVIKL</sequence>
<comment type="caution">
    <text evidence="2">The sequence shown here is derived from an EMBL/GenBank/DDBJ whole genome shotgun (WGS) entry which is preliminary data.</text>
</comment>
<dbReference type="PANTHER" id="PTHR45033:SF1">
    <property type="entry name" value="OXIDOREDUCTASE (EUROFUNG)"/>
    <property type="match status" value="1"/>
</dbReference>
<organism evidence="2 3">
    <name type="scientific">Penicillium flavigenum</name>
    <dbReference type="NCBI Taxonomy" id="254877"/>
    <lineage>
        <taxon>Eukaryota</taxon>
        <taxon>Fungi</taxon>
        <taxon>Dikarya</taxon>
        <taxon>Ascomycota</taxon>
        <taxon>Pezizomycotina</taxon>
        <taxon>Eurotiomycetes</taxon>
        <taxon>Eurotiomycetidae</taxon>
        <taxon>Eurotiales</taxon>
        <taxon>Aspergillaceae</taxon>
        <taxon>Penicillium</taxon>
    </lineage>
</organism>
<dbReference type="PANTHER" id="PTHR45033">
    <property type="match status" value="1"/>
</dbReference>
<dbReference type="SUPFAM" id="SSF50129">
    <property type="entry name" value="GroES-like"/>
    <property type="match status" value="1"/>
</dbReference>
<keyword evidence="3" id="KW-1185">Reference proteome</keyword>
<dbReference type="SMART" id="SM00829">
    <property type="entry name" value="PKS_ER"/>
    <property type="match status" value="1"/>
</dbReference>
<gene>
    <name evidence="2" type="ORF">PENFLA_c027G05165</name>
</gene>
<dbReference type="Proteomes" id="UP000191342">
    <property type="component" value="Unassembled WGS sequence"/>
</dbReference>
<evidence type="ECO:0000313" key="2">
    <source>
        <dbReference type="EMBL" id="OQE16579.1"/>
    </source>
</evidence>
<evidence type="ECO:0000259" key="1">
    <source>
        <dbReference type="SMART" id="SM00829"/>
    </source>
</evidence>
<dbReference type="Pfam" id="PF00107">
    <property type="entry name" value="ADH_zinc_N"/>
    <property type="match status" value="1"/>
</dbReference>
<dbReference type="AlphaFoldDB" id="A0A1V6SSD0"/>
<dbReference type="Gene3D" id="3.40.50.720">
    <property type="entry name" value="NAD(P)-binding Rossmann-like Domain"/>
    <property type="match status" value="1"/>
</dbReference>
<evidence type="ECO:0000313" key="3">
    <source>
        <dbReference type="Proteomes" id="UP000191342"/>
    </source>
</evidence>
<reference evidence="3" key="1">
    <citation type="journal article" date="2017" name="Nat. Microbiol.">
        <title>Global analysis of biosynthetic gene clusters reveals vast potential of secondary metabolite production in Penicillium species.</title>
        <authorList>
            <person name="Nielsen J.C."/>
            <person name="Grijseels S."/>
            <person name="Prigent S."/>
            <person name="Ji B."/>
            <person name="Dainat J."/>
            <person name="Nielsen K.F."/>
            <person name="Frisvad J.C."/>
            <person name="Workman M."/>
            <person name="Nielsen J."/>
        </authorList>
    </citation>
    <scope>NUCLEOTIDE SEQUENCE [LARGE SCALE GENOMIC DNA]</scope>
    <source>
        <strain evidence="3">IBT 14082</strain>
    </source>
</reference>
<dbReference type="OrthoDB" id="3509362at2759"/>
<dbReference type="Gene3D" id="3.90.180.10">
    <property type="entry name" value="Medium-chain alcohol dehydrogenases, catalytic domain"/>
    <property type="match status" value="1"/>
</dbReference>
<accession>A0A1V6SSD0</accession>
<dbReference type="SUPFAM" id="SSF51735">
    <property type="entry name" value="NAD(P)-binding Rossmann-fold domains"/>
    <property type="match status" value="1"/>
</dbReference>
<dbReference type="InterPro" id="IPR013154">
    <property type="entry name" value="ADH-like_N"/>
</dbReference>
<dbReference type="STRING" id="254877.A0A1V6SSD0"/>
<dbReference type="Pfam" id="PF08240">
    <property type="entry name" value="ADH_N"/>
    <property type="match status" value="1"/>
</dbReference>
<dbReference type="InterPro" id="IPR052711">
    <property type="entry name" value="Zinc_ADH-like"/>
</dbReference>
<dbReference type="InterPro" id="IPR020843">
    <property type="entry name" value="ER"/>
</dbReference>
<dbReference type="InterPro" id="IPR011032">
    <property type="entry name" value="GroES-like_sf"/>
</dbReference>
<dbReference type="GO" id="GO:0016491">
    <property type="term" value="F:oxidoreductase activity"/>
    <property type="evidence" value="ECO:0007669"/>
    <property type="project" value="InterPro"/>
</dbReference>
<dbReference type="EMBL" id="MLQL01000027">
    <property type="protein sequence ID" value="OQE16579.1"/>
    <property type="molecule type" value="Genomic_DNA"/>
</dbReference>
<name>A0A1V6SSD0_9EURO</name>
<protein>
    <recommendedName>
        <fullName evidence="1">Enoyl reductase (ER) domain-containing protein</fullName>
    </recommendedName>
</protein>
<dbReference type="CDD" id="cd08276">
    <property type="entry name" value="MDR7"/>
    <property type="match status" value="1"/>
</dbReference>
<dbReference type="InterPro" id="IPR036291">
    <property type="entry name" value="NAD(P)-bd_dom_sf"/>
</dbReference>
<proteinExistence type="predicted"/>
<feature type="domain" description="Enoyl reductase (ER)" evidence="1">
    <location>
        <begin position="16"/>
        <end position="344"/>
    </location>
</feature>